<protein>
    <recommendedName>
        <fullName evidence="5">Large ribosomal subunit protein bL25</fullName>
    </recommendedName>
    <alternativeName>
        <fullName evidence="5">General stress protein CTC</fullName>
    </alternativeName>
</protein>
<proteinExistence type="inferred from homology"/>
<dbReference type="HAMAP" id="MF_01334">
    <property type="entry name" value="Ribosomal_bL25_CTC"/>
    <property type="match status" value="1"/>
</dbReference>
<evidence type="ECO:0000256" key="1">
    <source>
        <dbReference type="ARBA" id="ARBA00022730"/>
    </source>
</evidence>
<evidence type="ECO:0000313" key="12">
    <source>
        <dbReference type="Proteomes" id="UP001527202"/>
    </source>
</evidence>
<dbReference type="SUPFAM" id="SSF50715">
    <property type="entry name" value="Ribosomal protein L25-like"/>
    <property type="match status" value="1"/>
</dbReference>
<dbReference type="GO" id="GO:0006412">
    <property type="term" value="P:translation"/>
    <property type="evidence" value="ECO:0007669"/>
    <property type="project" value="UniProtKB-UniRule"/>
</dbReference>
<feature type="compositionally biased region" description="Acidic residues" evidence="6">
    <location>
        <begin position="187"/>
        <end position="209"/>
    </location>
</feature>
<dbReference type="Proteomes" id="UP001527202">
    <property type="component" value="Unassembled WGS sequence"/>
</dbReference>
<comment type="similarity">
    <text evidence="5">Belongs to the bacterial ribosomal protein bL25 family. CTC subfamily.</text>
</comment>
<dbReference type="Gene3D" id="2.40.240.10">
    <property type="entry name" value="Ribosomal Protein L25, Chain P"/>
    <property type="match status" value="1"/>
</dbReference>
<dbReference type="InterPro" id="IPR020930">
    <property type="entry name" value="Ribosomal_uL5_bac-type"/>
</dbReference>
<dbReference type="PANTHER" id="PTHR33284:SF1">
    <property type="entry name" value="RIBOSOMAL PROTEIN L25_GLN-TRNA SYNTHETASE, ANTI-CODON-BINDING DOMAIN-CONTAINING PROTEIN"/>
    <property type="match status" value="1"/>
</dbReference>
<feature type="domain" description="Large ribosomal subunit protein bL25 L25" evidence="7">
    <location>
        <begin position="5"/>
        <end position="91"/>
    </location>
</feature>
<feature type="domain" description="Large ribosomal subunit protein bL25 beta" evidence="8">
    <location>
        <begin position="100"/>
        <end position="182"/>
    </location>
</feature>
<dbReference type="NCBIfam" id="NF004133">
    <property type="entry name" value="PRK05618.2-4"/>
    <property type="match status" value="1"/>
</dbReference>
<sequence length="209" mass="22381">MGVALKGNTRTNATKSEAKQLRRQGKVPGVVYGKTTDSLTVVLERKELVPLLRSHPNAVIDLNIEGVGKRPVLISGVQRDSLSQDVIHIDFHQINMNEPVKATVAVEIVGEAAGVKEGGILQVETAQLDVRCLPSDLPDSVQVDVSNLGIGENILVSDLKLPENVEVKTEAQDVVVTVLQPQKEVEETTADEPAAEAEPAAEEAAESKE</sequence>
<reference evidence="9 12" key="2">
    <citation type="submission" date="2022-05" db="EMBL/GenBank/DDBJ databases">
        <title>Genome Sequencing of Bee-Associated Microbes.</title>
        <authorList>
            <person name="Dunlap C."/>
        </authorList>
    </citation>
    <scope>NUCLEOTIDE SEQUENCE [LARGE SCALE GENOMIC DNA]</scope>
    <source>
        <strain evidence="9 12">NRRL B-23120</strain>
    </source>
</reference>
<comment type="subunit">
    <text evidence="5">Part of the 50S ribosomal subunit; part of the 5S rRNA/L5/L18/L25 subcomplex. Contacts the 5S rRNA. Binds to the 5S rRNA independently of L5 and L18.</text>
</comment>
<dbReference type="AlphaFoldDB" id="A0A410WQN3"/>
<dbReference type="EMBL" id="CP026520">
    <property type="protein sequence ID" value="QAV16739.1"/>
    <property type="molecule type" value="Genomic_DNA"/>
</dbReference>
<evidence type="ECO:0000313" key="9">
    <source>
        <dbReference type="EMBL" id="MCY9599600.1"/>
    </source>
</evidence>
<accession>A0A410WQN3</accession>
<dbReference type="EMBL" id="JAMDMJ010000050">
    <property type="protein sequence ID" value="MCY9599600.1"/>
    <property type="molecule type" value="Genomic_DNA"/>
</dbReference>
<dbReference type="OrthoDB" id="9790002at2"/>
<keyword evidence="2 5" id="KW-0694">RNA-binding</keyword>
<dbReference type="InterPro" id="IPR001021">
    <property type="entry name" value="Ribosomal_bL25_long"/>
</dbReference>
<evidence type="ECO:0000256" key="5">
    <source>
        <dbReference type="HAMAP-Rule" id="MF_01334"/>
    </source>
</evidence>
<dbReference type="InterPro" id="IPR020057">
    <property type="entry name" value="Ribosomal_bL25_b-dom"/>
</dbReference>
<dbReference type="InterPro" id="IPR020056">
    <property type="entry name" value="Rbsml_bL25/Gln-tRNA_synth_N"/>
</dbReference>
<dbReference type="Proteomes" id="UP000288943">
    <property type="component" value="Chromosome"/>
</dbReference>
<comment type="function">
    <text evidence="5">This is one of the proteins that binds to the 5S RNA in the ribosome where it forms part of the central protuberance.</text>
</comment>
<dbReference type="GO" id="GO:0003735">
    <property type="term" value="F:structural constituent of ribosome"/>
    <property type="evidence" value="ECO:0007669"/>
    <property type="project" value="InterPro"/>
</dbReference>
<dbReference type="Pfam" id="PF14693">
    <property type="entry name" value="Ribosomal_TL5_C"/>
    <property type="match status" value="1"/>
</dbReference>
<keyword evidence="4 5" id="KW-0687">Ribonucleoprotein</keyword>
<dbReference type="InterPro" id="IPR011035">
    <property type="entry name" value="Ribosomal_bL25/Gln-tRNA_synth"/>
</dbReference>
<organism evidence="10 11">
    <name type="scientific">Paenibacillus chitinolyticus</name>
    <dbReference type="NCBI Taxonomy" id="79263"/>
    <lineage>
        <taxon>Bacteria</taxon>
        <taxon>Bacillati</taxon>
        <taxon>Bacillota</taxon>
        <taxon>Bacilli</taxon>
        <taxon>Bacillales</taxon>
        <taxon>Paenibacillaceae</taxon>
        <taxon>Paenibacillus</taxon>
    </lineage>
</organism>
<reference evidence="10 11" key="1">
    <citation type="submission" date="2018-01" db="EMBL/GenBank/DDBJ databases">
        <title>The whole genome sequencing and assembly of Paenibacillus chitinolyticus KCCM 41400 strain.</title>
        <authorList>
            <person name="Kim J.-Y."/>
            <person name="Park M.-K."/>
            <person name="Lee Y.-J."/>
            <person name="Yi H."/>
            <person name="Bahn Y.-S."/>
            <person name="Kim J.F."/>
            <person name="Lee D.-W."/>
        </authorList>
    </citation>
    <scope>NUCLEOTIDE SEQUENCE [LARGE SCALE GENOMIC DNA]</scope>
    <source>
        <strain evidence="10 11">KCCM 41400</strain>
    </source>
</reference>
<keyword evidence="12" id="KW-1185">Reference proteome</keyword>
<evidence type="ECO:0000256" key="2">
    <source>
        <dbReference type="ARBA" id="ARBA00022884"/>
    </source>
</evidence>
<dbReference type="CDD" id="cd00495">
    <property type="entry name" value="Ribosomal_L25_TL5_CTC"/>
    <property type="match status" value="1"/>
</dbReference>
<feature type="region of interest" description="Disordered" evidence="6">
    <location>
        <begin position="182"/>
        <end position="209"/>
    </location>
</feature>
<evidence type="ECO:0000259" key="7">
    <source>
        <dbReference type="Pfam" id="PF01386"/>
    </source>
</evidence>
<evidence type="ECO:0000313" key="10">
    <source>
        <dbReference type="EMBL" id="QAV16739.1"/>
    </source>
</evidence>
<name>A0A410WQN3_9BACL</name>
<dbReference type="Gene3D" id="2.170.120.20">
    <property type="entry name" value="Ribosomal protein L25, beta domain"/>
    <property type="match status" value="1"/>
</dbReference>
<dbReference type="InterPro" id="IPR037121">
    <property type="entry name" value="Ribosomal_bL25_C"/>
</dbReference>
<dbReference type="Pfam" id="PF01386">
    <property type="entry name" value="Ribosomal_L25p"/>
    <property type="match status" value="1"/>
</dbReference>
<feature type="region of interest" description="Disordered" evidence="6">
    <location>
        <begin position="1"/>
        <end position="20"/>
    </location>
</feature>
<dbReference type="PANTHER" id="PTHR33284">
    <property type="entry name" value="RIBOSOMAL PROTEIN L25/GLN-TRNA SYNTHETASE, ANTI-CODON-BINDING DOMAIN-CONTAINING PROTEIN"/>
    <property type="match status" value="1"/>
</dbReference>
<dbReference type="GO" id="GO:0022625">
    <property type="term" value="C:cytosolic large ribosomal subunit"/>
    <property type="evidence" value="ECO:0007669"/>
    <property type="project" value="TreeGrafter"/>
</dbReference>
<dbReference type="GeneID" id="95373808"/>
<evidence type="ECO:0000313" key="11">
    <source>
        <dbReference type="Proteomes" id="UP000288943"/>
    </source>
</evidence>
<dbReference type="GO" id="GO:0008097">
    <property type="term" value="F:5S rRNA binding"/>
    <property type="evidence" value="ECO:0007669"/>
    <property type="project" value="InterPro"/>
</dbReference>
<keyword evidence="1 5" id="KW-0699">rRNA-binding</keyword>
<evidence type="ECO:0000256" key="6">
    <source>
        <dbReference type="SAM" id="MobiDB-lite"/>
    </source>
</evidence>
<evidence type="ECO:0000256" key="4">
    <source>
        <dbReference type="ARBA" id="ARBA00023274"/>
    </source>
</evidence>
<gene>
    <name evidence="5" type="primary">rplY</name>
    <name evidence="5" type="synonym">ctc</name>
    <name evidence="9" type="ORF">M5X16_28040</name>
    <name evidence="10" type="ORF">PC41400_03125</name>
</gene>
<keyword evidence="3 5" id="KW-0689">Ribosomal protein</keyword>
<dbReference type="NCBIfam" id="TIGR00731">
    <property type="entry name" value="bL25_bact_ctc"/>
    <property type="match status" value="1"/>
</dbReference>
<evidence type="ECO:0000259" key="8">
    <source>
        <dbReference type="Pfam" id="PF14693"/>
    </source>
</evidence>
<dbReference type="RefSeq" id="WP_042235304.1">
    <property type="nucleotide sequence ID" value="NZ_BQWH01000029.1"/>
</dbReference>
<evidence type="ECO:0000256" key="3">
    <source>
        <dbReference type="ARBA" id="ARBA00022980"/>
    </source>
</evidence>
<dbReference type="KEGG" id="pchi:PC41400_03125"/>
<dbReference type="InterPro" id="IPR029751">
    <property type="entry name" value="Ribosomal_L25_dom"/>
</dbReference>